<accession>A0A0D9VYK6</accession>
<name>A0A0D9VYK6_9ORYZ</name>
<dbReference type="PANTHER" id="PTHR11802">
    <property type="entry name" value="SERINE PROTEASE FAMILY S10 SERINE CARBOXYPEPTIDASE"/>
    <property type="match status" value="1"/>
</dbReference>
<dbReference type="eggNOG" id="KOG1282">
    <property type="taxonomic scope" value="Eukaryota"/>
</dbReference>
<reference evidence="3 4" key="1">
    <citation type="submission" date="2012-08" db="EMBL/GenBank/DDBJ databases">
        <title>Oryza genome evolution.</title>
        <authorList>
            <person name="Wing R.A."/>
        </authorList>
    </citation>
    <scope>NUCLEOTIDE SEQUENCE</scope>
</reference>
<dbReference type="FunFam" id="3.40.50.1820:FF:000581">
    <property type="entry name" value="Os11g0431400 protein"/>
    <property type="match status" value="1"/>
</dbReference>
<feature type="signal peptide" evidence="2">
    <location>
        <begin position="1"/>
        <end position="35"/>
    </location>
</feature>
<dbReference type="PRINTS" id="PR00724">
    <property type="entry name" value="CRBOXYPTASEC"/>
</dbReference>
<dbReference type="GO" id="GO:0016747">
    <property type="term" value="F:acyltransferase activity, transferring groups other than amino-acyl groups"/>
    <property type="evidence" value="ECO:0007669"/>
    <property type="project" value="TreeGrafter"/>
</dbReference>
<organism evidence="3 4">
    <name type="scientific">Leersia perrieri</name>
    <dbReference type="NCBI Taxonomy" id="77586"/>
    <lineage>
        <taxon>Eukaryota</taxon>
        <taxon>Viridiplantae</taxon>
        <taxon>Streptophyta</taxon>
        <taxon>Embryophyta</taxon>
        <taxon>Tracheophyta</taxon>
        <taxon>Spermatophyta</taxon>
        <taxon>Magnoliopsida</taxon>
        <taxon>Liliopsida</taxon>
        <taxon>Poales</taxon>
        <taxon>Poaceae</taxon>
        <taxon>BOP clade</taxon>
        <taxon>Oryzoideae</taxon>
        <taxon>Oryzeae</taxon>
        <taxon>Oryzinae</taxon>
        <taxon>Leersia</taxon>
    </lineage>
</organism>
<dbReference type="Pfam" id="PF00450">
    <property type="entry name" value="Peptidase_S10"/>
    <property type="match status" value="1"/>
</dbReference>
<comment type="similarity">
    <text evidence="1">Belongs to the peptidase S10 family.</text>
</comment>
<keyword evidence="4" id="KW-1185">Reference proteome</keyword>
<reference evidence="3" key="3">
    <citation type="submission" date="2015-04" db="UniProtKB">
        <authorList>
            <consortium name="EnsemblPlants"/>
        </authorList>
    </citation>
    <scope>IDENTIFICATION</scope>
</reference>
<dbReference type="EnsemblPlants" id="LPERR03G27560.1">
    <property type="protein sequence ID" value="LPERR03G27560.1"/>
    <property type="gene ID" value="LPERR03G27560"/>
</dbReference>
<dbReference type="HOGENOM" id="CLU_008523_0_0_1"/>
<dbReference type="AlphaFoldDB" id="A0A0D9VYK6"/>
<feature type="chain" id="PRO_5002348409" description="Carboxypeptidase" evidence="2">
    <location>
        <begin position="36"/>
        <end position="366"/>
    </location>
</feature>
<sequence length="366" mass="40420">MAAAPCQRCRSPAALCRPFVLACPLIVILLSGAAAKVVTHLPGFDGPLPFYLETGYVSVETRAVLHFYYFVKSERNPATDPVILWLTGGPGCSGFSGLAYEVGPLNYVVVPYNGSLPRLVSNPYSWTKMANFLYLDLPVGASFSYAHDPKGYDVGDQSSSLQAVTFLKKWFNDHPQYVSNPFYVGGSSYAGKLTPIIANYILEVGNPITGSSIEENFRVPYAHGVGIISDQLYQAALENCKGDYVNPANKICAEVLNAIKKLFSEVSQGHVLEDKCVRCVHIAPKPINDGSGNRFLPEEHIQLHRPPTRPVNNCFTYKYYLSYFWANYNATRDALGIREGAGHIAVEYVPKRGFAMAQRWIDDMPL</sequence>
<dbReference type="PANTHER" id="PTHR11802:SF321">
    <property type="entry name" value="OS06G0520000 PROTEIN"/>
    <property type="match status" value="1"/>
</dbReference>
<protein>
    <recommendedName>
        <fullName evidence="5">Carboxypeptidase</fullName>
    </recommendedName>
</protein>
<dbReference type="GO" id="GO:0004185">
    <property type="term" value="F:serine-type carboxypeptidase activity"/>
    <property type="evidence" value="ECO:0007669"/>
    <property type="project" value="InterPro"/>
</dbReference>
<evidence type="ECO:0000313" key="4">
    <source>
        <dbReference type="Proteomes" id="UP000032180"/>
    </source>
</evidence>
<evidence type="ECO:0000256" key="1">
    <source>
        <dbReference type="ARBA" id="ARBA00009431"/>
    </source>
</evidence>
<evidence type="ECO:0008006" key="5">
    <source>
        <dbReference type="Google" id="ProtNLM"/>
    </source>
</evidence>
<dbReference type="GO" id="GO:0006508">
    <property type="term" value="P:proteolysis"/>
    <property type="evidence" value="ECO:0007669"/>
    <property type="project" value="InterPro"/>
</dbReference>
<dbReference type="InterPro" id="IPR001563">
    <property type="entry name" value="Peptidase_S10"/>
</dbReference>
<dbReference type="Gramene" id="LPERR03G27560.1">
    <property type="protein sequence ID" value="LPERR03G27560.1"/>
    <property type="gene ID" value="LPERR03G27560"/>
</dbReference>
<reference evidence="4" key="2">
    <citation type="submission" date="2013-12" db="EMBL/GenBank/DDBJ databases">
        <authorList>
            <person name="Yu Y."/>
            <person name="Lee S."/>
            <person name="de Baynast K."/>
            <person name="Wissotski M."/>
            <person name="Liu L."/>
            <person name="Talag J."/>
            <person name="Goicoechea J."/>
            <person name="Angelova A."/>
            <person name="Jetty R."/>
            <person name="Kudrna D."/>
            <person name="Golser W."/>
            <person name="Rivera L."/>
            <person name="Zhang J."/>
            <person name="Wing R."/>
        </authorList>
    </citation>
    <scope>NUCLEOTIDE SEQUENCE</scope>
</reference>
<dbReference type="Gene3D" id="3.40.50.1820">
    <property type="entry name" value="alpha/beta hydrolase"/>
    <property type="match status" value="1"/>
</dbReference>
<keyword evidence="2" id="KW-0732">Signal</keyword>
<dbReference type="SUPFAM" id="SSF53474">
    <property type="entry name" value="alpha/beta-Hydrolases"/>
    <property type="match status" value="1"/>
</dbReference>
<dbReference type="InterPro" id="IPR029058">
    <property type="entry name" value="AB_hydrolase_fold"/>
</dbReference>
<dbReference type="GO" id="GO:0019748">
    <property type="term" value="P:secondary metabolic process"/>
    <property type="evidence" value="ECO:0007669"/>
    <property type="project" value="TreeGrafter"/>
</dbReference>
<proteinExistence type="inferred from homology"/>
<evidence type="ECO:0000313" key="3">
    <source>
        <dbReference type="EnsemblPlants" id="LPERR03G27560.1"/>
    </source>
</evidence>
<dbReference type="Proteomes" id="UP000032180">
    <property type="component" value="Chromosome 3"/>
</dbReference>
<evidence type="ECO:0000256" key="2">
    <source>
        <dbReference type="SAM" id="SignalP"/>
    </source>
</evidence>